<dbReference type="EMBL" id="LUCH01004049">
    <property type="protein sequence ID" value="KAF5399449.1"/>
    <property type="molecule type" value="Genomic_DNA"/>
</dbReference>
<protein>
    <submittedName>
        <fullName evidence="1">Uncharacterized protein</fullName>
    </submittedName>
</protein>
<proteinExistence type="predicted"/>
<comment type="caution">
    <text evidence="1">The sequence shown here is derived from an EMBL/GenBank/DDBJ whole genome shotgun (WGS) entry which is preliminary data.</text>
</comment>
<organism evidence="1 2">
    <name type="scientific">Paragonimus heterotremus</name>
    <dbReference type="NCBI Taxonomy" id="100268"/>
    <lineage>
        <taxon>Eukaryota</taxon>
        <taxon>Metazoa</taxon>
        <taxon>Spiralia</taxon>
        <taxon>Lophotrochozoa</taxon>
        <taxon>Platyhelminthes</taxon>
        <taxon>Trematoda</taxon>
        <taxon>Digenea</taxon>
        <taxon>Plagiorchiida</taxon>
        <taxon>Troglotremata</taxon>
        <taxon>Troglotrematidae</taxon>
        <taxon>Paragonimus</taxon>
    </lineage>
</organism>
<sequence length="128" mass="13811">AEVPSALVTLFDRISIPVCGSISGCKTYEDGVETLENVFAQPRNVIYARQVLVSCGQYSGENLDLFVCQLKLLAMVEEVGLLDGDQQFVAIVSVRHLTSKGEIPTTLISVTLQKLSTPLISLSPGVRT</sequence>
<feature type="non-terminal residue" evidence="1">
    <location>
        <position position="1"/>
    </location>
</feature>
<evidence type="ECO:0000313" key="2">
    <source>
        <dbReference type="Proteomes" id="UP000748531"/>
    </source>
</evidence>
<gene>
    <name evidence="1" type="ORF">PHET_07616</name>
</gene>
<dbReference type="OrthoDB" id="6228606at2759"/>
<accession>A0A8J4THX2</accession>
<name>A0A8J4THX2_9TREM</name>
<dbReference type="Proteomes" id="UP000748531">
    <property type="component" value="Unassembled WGS sequence"/>
</dbReference>
<reference evidence="1" key="1">
    <citation type="submission" date="2019-05" db="EMBL/GenBank/DDBJ databases">
        <title>Annotation for the trematode Paragonimus heterotremus.</title>
        <authorList>
            <person name="Choi Y.-J."/>
        </authorList>
    </citation>
    <scope>NUCLEOTIDE SEQUENCE</scope>
    <source>
        <strain evidence="1">LC</strain>
    </source>
</reference>
<keyword evidence="2" id="KW-1185">Reference proteome</keyword>
<evidence type="ECO:0000313" key="1">
    <source>
        <dbReference type="EMBL" id="KAF5399449.1"/>
    </source>
</evidence>
<dbReference type="AlphaFoldDB" id="A0A8J4THX2"/>